<dbReference type="PANTHER" id="PTHR21583:SF8">
    <property type="entry name" value="PROTEIN ELYS"/>
    <property type="match status" value="1"/>
</dbReference>
<dbReference type="Proteomes" id="UP000269221">
    <property type="component" value="Unassembled WGS sequence"/>
</dbReference>
<feature type="compositionally biased region" description="Polar residues" evidence="3">
    <location>
        <begin position="1708"/>
        <end position="1719"/>
    </location>
</feature>
<keyword evidence="7" id="KW-1185">Reference proteome</keyword>
<name>A0A3M0KHB0_HIRRU</name>
<feature type="compositionally biased region" description="Basic and acidic residues" evidence="3">
    <location>
        <begin position="1381"/>
        <end position="1390"/>
    </location>
</feature>
<feature type="compositionally biased region" description="Low complexity" evidence="3">
    <location>
        <begin position="1918"/>
        <end position="1933"/>
    </location>
</feature>
<proteinExistence type="predicted"/>
<evidence type="ECO:0000313" key="6">
    <source>
        <dbReference type="EMBL" id="RMC12592.1"/>
    </source>
</evidence>
<feature type="region of interest" description="Disordered" evidence="3">
    <location>
        <begin position="1817"/>
        <end position="1982"/>
    </location>
</feature>
<reference evidence="6 7" key="1">
    <citation type="submission" date="2018-07" db="EMBL/GenBank/DDBJ databases">
        <title>A high quality draft genome assembly of the barn swallow (H. rustica rustica).</title>
        <authorList>
            <person name="Formenti G."/>
            <person name="Chiara M."/>
            <person name="Poveda L."/>
            <person name="Francoijs K.-J."/>
            <person name="Bonisoli-Alquati A."/>
            <person name="Canova L."/>
            <person name="Gianfranceschi L."/>
            <person name="Horner D.S."/>
            <person name="Saino N."/>
        </authorList>
    </citation>
    <scope>NUCLEOTIDE SEQUENCE [LARGE SCALE GENOMIC DNA]</scope>
    <source>
        <strain evidence="6">Chelidonia</strain>
        <tissue evidence="6">Blood</tissue>
    </source>
</reference>
<evidence type="ECO:0000313" key="7">
    <source>
        <dbReference type="Proteomes" id="UP000269221"/>
    </source>
</evidence>
<evidence type="ECO:0000256" key="1">
    <source>
        <dbReference type="ARBA" id="ARBA00004123"/>
    </source>
</evidence>
<feature type="compositionally biased region" description="Basic residues" evidence="3">
    <location>
        <begin position="3061"/>
        <end position="3071"/>
    </location>
</feature>
<evidence type="ECO:0000259" key="5">
    <source>
        <dbReference type="Pfam" id="PF16687"/>
    </source>
</evidence>
<feature type="domain" description="ELYS beta-propeller" evidence="5">
    <location>
        <begin position="2090"/>
        <end position="2305"/>
    </location>
</feature>
<feature type="domain" description="ELYS-like" evidence="4">
    <location>
        <begin position="671"/>
        <end position="851"/>
    </location>
</feature>
<accession>A0A3M0KHB0</accession>
<dbReference type="Pfam" id="PF13934">
    <property type="entry name" value="ELYS"/>
    <property type="match status" value="2"/>
</dbReference>
<sequence>MSHRCASAAKKADGILPGLHEEEPMPAVKNARPNGSGRSGLAWLACGPQLEVVNSVTGERLSAYRFSGVNEQPPAVRVVKEFSWQKRTGLLVGLEEAEGSVLCLYDLGISRVVKAVVLPGRVTAIEPISNDGGASVSTRHLHQSLRWLFGVAAVATDVGHVLLVDLCLDDLSCSQNEVEASDLEVVTRIPAEVPQRREAVIREGRHLCFQLRSPSGTAVSTLCYISRSNQLVVGFSDGYLSLWNMKMLKRDEGDVVSLHLLQLAFGDRKRLASGQVMYEGLEYCDERYSLALTGGIFPLRGQTSNTKLLSCQTIEKFRNHADREDGVNEVISPDTSVSIFCWQVNTYGQGKPSTYLGVFDINRWYHAQMPDSLRPEELLHDCPYFALWSLDPVISMTSPNLILDILVHERSLSRGVPPSYPPPEQFFNPSTYNFDVTCLLSSGVVHMTCTGFQKETLKFLKKSGPLISEAIRDSYTRCLVAGLLSPRLVDVQPSSLTQEEQLEAVLSAAVQTGSLELLTGCIKHWTSEEQPSSAVNLRFVLEWTWNKVICTKDELDQICVPLFDGSCNFIDPQTLQSLQHCQLLLSNLSTVLNCFLTEARELTEKGFSDLTNKQVVTSLISLYAQVVIWFCRSSLLPEGLDDHMHLSRPFYNYPLIQSYYTGHRQKLERLSSNLFTLIRLSQTIYLLLDIMHSFPNKTETSIDSFPTAFAIPWGLVKLIQGFWLLDHNDYENSLALLFHPATLKTVPWQHMRIIQSLMCQGEHRRALRYIQMMKPSMSSSSEVRLFLTVLLSNRCMVEAWGLLQQHTTKLNIEELLKHMYEICQEMGLMEDLLKLPFTDTEKECLEKFLQTKSGVQSHEFLLVHHLQRANYIPALQLNQTMKASLTNDRDPRLRERAVARNSLLDQYGKILPTVQRKLAVERAKPYRLPSSVLREVPRPKPLSTATRQANAGNVHTRATFISKVLSKIGEVWLGNEQKKNISQYDSPRTTEPGVSTHPLPAAELPDAFLGTPITKLSQKCKRLLDLVVRPVPSRSVAQDESRQTPCTASTSFVASSPLRSNTHHSSSHKNLPRASELNLLETPLVVKRAKVSATSSGFPGFTPQSILRSSLRTTPLATPSASPGRSVTPPLRAKEPRISFREESSHAKWTVGVTEDDKAQFGASSEHHHDLVEDAWSESRVKSSLFTLSNPGEDCAEVQESSGSVPGDDLEKMDVSKENSNFSVRSDQTTLEYHDAKSPGDFEDDVIFIAAKPANSSTEEMVDVQELEKEEESEMVEDKPLQMKQPDPSGRRKEGFVEESNVECHTLPEHKLVFKAAEAATSGAGNEGETTFQESEMTSSSEEKAILVATDPQLADSPEADSESVISIHDSEDMVSTPSENRLEEVKCVDLPEECNPEGAEVEEVSVSNNPPKTEEINVIEDTSEPTPETSPYSELDPSSDLQYSYENIEEQFACDLPDNKDSECDAAEGDGDLFLSQSNFTLVLEGEEGEAEMGDPTSVDASKPDDTTEEKPVTNLENTESQEHVTNSVSTVTGDQESQNIAESLPYVPEPIKVAIAENLLDVIKDTRSKEFTSEVVEQSIHETIGKKVTRFQKAKAPLTPVLEAEGEETSRHHYGIAPRTRTRGQLGRSPGVLSAGTQQLLKTDSPALLGLSPRRSTRRTKEAPETPKLQTEENAQEQQIPVTPVTPRRGRKPKVSNLEKTESSHSDGQTLSDSTRPVTPRRGLRRVKEAAPELQEEANEETPLAEGSIVASFASRRTKGGKSSAGNPESVKTDTDHKVKPAVSPSRSARKLKSFNLQFTEDTVKDQQVQLSDQLLLPVPSKRGRRRKISSSEISENSDLDGSKSSLPQTEFKLPVTPRRSARKAAQNLLADPESTSSQEDIHSGVKVEVLDTPKRRTRKLPLENPEKVDTHEQTPAEPSEEPATPRTTVGRGRRGRKRRSMSEETSQGPGGSPLLLEDITPSGRDQTSGALTDRVTRTRSRRTAIRQKLSVEENEAFLFSPPLTKLTKKFEAGKTDHPVQFKDLDPDLSSQFVFSPPLLRSRRKNVANISRIVKEAELPAKEEEDIKSIESGEKQKLKRVKNARPNGSGRSGLAWLACGPQLEVVNSVTGERLSAYRFSGVNEQPPAVRVVKEFSWQKRTGLLVGLEEAEGSVLCLYDLGISRVVKAVVLPGRVTAIEPISNDGGASVSTRHLHQSLRWLFGVAAVATDVGHVLLVDLCLDDLSCSQNEVEASDLEVVTRIPAEVPQRREAVTREGRHLCFQLRSPSGTAVSTLCYISRSNQLVVGFSDGCLSLGSIKTLKRAEGNAVNLHLLQLTFGDRKRLASGQVMYEGFKCCVKLFSLALTGEIFPLRGQTSNTKLLSCQTIEKFRNYADREDGVNEVISPDTSVSIFCWQVHTGGQEKPSVYLGVFDINRWYHAQMPDSLRPEELLHDCPYFALWSLDPVISMTSPNLILDILVHERSLSRGVPPSYPPPEQFFNPSTYNFDVTCLLSSGVVHMTCTGFQKETLKFLKKSGPLISEAIRDSYTRCLVAGLLSPRLVDVQPSSLTQEEQLEAVLSAAVQTGSLELLTGCIKHWTSEEQPSSAVNLRFVLEWTWNKVICTKDELDQICVPLFDGSCNFIDPQTLQSLQHCQLLLSNLSTVLNCFLTEARELTEKGFSDLTNKQVVTSLISLYAQVVIWFCRSSLLPEGLDDHMHLSRPFYNYPLIQSYYTGHRQKLERLSRGKWDSDCLMIDGMVSQLGEQVERLWRRDEGGTGKYPPVSLHNSLALLFHPATLKTVPWQHMRIIQSLMCQGEHRRALRYIQMMKPSMSSSSEVRLFLTVLLSNRCVVEAWGLLQQHTTKLNIEELLKHMYEICQEMGLMEDLLKLPFTDTEKGCLEKFLQTKSGVQSHEFLLVHHLQRANYIPALQLNQSMKASLTNDRDPRLRERAVARNSLLDQYIKILPTVQRKLAVERAKPYRLPSSVLREVPRPTPLSTATRQANAGNVHLSTNFITKVLSRIKEAWLGNKKTNFLEYKKLLDLVVRPVPSRSVAQDESRQTPCTASTSFVASSPLRSNTHHSSSHKNLPRASELHLLETPLVVKVCILKSQQQPIKPKI</sequence>
<feature type="region of interest" description="Disordered" evidence="3">
    <location>
        <begin position="1319"/>
        <end position="1440"/>
    </location>
</feature>
<dbReference type="STRING" id="333673.A0A3M0KHB0"/>
<feature type="compositionally biased region" description="Polar residues" evidence="3">
    <location>
        <begin position="1043"/>
        <end position="1060"/>
    </location>
</feature>
<feature type="region of interest" description="Disordered" evidence="3">
    <location>
        <begin position="1606"/>
        <end position="1794"/>
    </location>
</feature>
<feature type="region of interest" description="Disordered" evidence="3">
    <location>
        <begin position="1033"/>
        <end position="1073"/>
    </location>
</feature>
<gene>
    <name evidence="6" type="ORF">DUI87_10114</name>
</gene>
<dbReference type="EMBL" id="QRBI01000106">
    <property type="protein sequence ID" value="RMC12592.1"/>
    <property type="molecule type" value="Genomic_DNA"/>
</dbReference>
<feature type="region of interest" description="Disordered" evidence="3">
    <location>
        <begin position="1268"/>
        <end position="1303"/>
    </location>
</feature>
<feature type="domain" description="ELYS-like" evidence="4">
    <location>
        <begin position="2769"/>
        <end position="2888"/>
    </location>
</feature>
<feature type="compositionally biased region" description="Acidic residues" evidence="3">
    <location>
        <begin position="1391"/>
        <end position="1404"/>
    </location>
</feature>
<evidence type="ECO:0000259" key="4">
    <source>
        <dbReference type="Pfam" id="PF13934"/>
    </source>
</evidence>
<dbReference type="PANTHER" id="PTHR21583">
    <property type="entry name" value="ELYS PROTEIN"/>
    <property type="match status" value="1"/>
</dbReference>
<dbReference type="Pfam" id="PF16687">
    <property type="entry name" value="ELYS-bb"/>
    <property type="match status" value="3"/>
</dbReference>
<feature type="compositionally biased region" description="Polar residues" evidence="3">
    <location>
        <begin position="1516"/>
        <end position="1543"/>
    </location>
</feature>
<feature type="compositionally biased region" description="Polar residues" evidence="3">
    <location>
        <begin position="1328"/>
        <end position="1340"/>
    </location>
</feature>
<dbReference type="GO" id="GO:0005634">
    <property type="term" value="C:nucleus"/>
    <property type="evidence" value="ECO:0007669"/>
    <property type="project" value="UniProtKB-SubCell"/>
</dbReference>
<comment type="caution">
    <text evidence="6">The sequence shown here is derived from an EMBL/GenBank/DDBJ whole genome shotgun (WGS) entry which is preliminary data.</text>
</comment>
<feature type="region of interest" description="Disordered" evidence="3">
    <location>
        <begin position="1487"/>
        <end position="1544"/>
    </location>
</feature>
<evidence type="ECO:0000256" key="2">
    <source>
        <dbReference type="ARBA" id="ARBA00023242"/>
    </source>
</evidence>
<feature type="domain" description="ELYS beta-propeller" evidence="5">
    <location>
        <begin position="36"/>
        <end position="251"/>
    </location>
</feature>
<dbReference type="InterPro" id="IPR025151">
    <property type="entry name" value="ELYS_dom"/>
</dbReference>
<feature type="compositionally biased region" description="Basic and acidic residues" evidence="3">
    <location>
        <begin position="1503"/>
        <end position="1513"/>
    </location>
</feature>
<protein>
    <recommendedName>
        <fullName evidence="8">ELYS beta-propeller domain-containing protein</fullName>
    </recommendedName>
</protein>
<keyword evidence="2" id="KW-0539">Nucleus</keyword>
<evidence type="ECO:0000256" key="3">
    <source>
        <dbReference type="SAM" id="MobiDB-lite"/>
    </source>
</evidence>
<dbReference type="OrthoDB" id="20729at2759"/>
<feature type="domain" description="ELYS beta-propeller" evidence="5">
    <location>
        <begin position="2306"/>
        <end position="2501"/>
    </location>
</feature>
<dbReference type="SMART" id="SM00320">
    <property type="entry name" value="WD40"/>
    <property type="match status" value="2"/>
</dbReference>
<feature type="compositionally biased region" description="Polar residues" evidence="3">
    <location>
        <begin position="3043"/>
        <end position="3060"/>
    </location>
</feature>
<feature type="compositionally biased region" description="Polar residues" evidence="3">
    <location>
        <begin position="1670"/>
        <end position="1683"/>
    </location>
</feature>
<evidence type="ECO:0008006" key="8">
    <source>
        <dbReference type="Google" id="ProtNLM"/>
    </source>
</evidence>
<dbReference type="InterPro" id="IPR001680">
    <property type="entry name" value="WD40_rpt"/>
</dbReference>
<feature type="region of interest" description="Disordered" evidence="3">
    <location>
        <begin position="3034"/>
        <end position="3071"/>
    </location>
</feature>
<feature type="compositionally biased region" description="Basic residues" evidence="3">
    <location>
        <begin position="1061"/>
        <end position="1071"/>
    </location>
</feature>
<dbReference type="InterPro" id="IPR052620">
    <property type="entry name" value="ELYS/MEL-28_NucAsmblyFactor"/>
</dbReference>
<feature type="compositionally biased region" description="Basic and acidic residues" evidence="3">
    <location>
        <begin position="1882"/>
        <end position="1917"/>
    </location>
</feature>
<dbReference type="InterPro" id="IPR032040">
    <property type="entry name" value="ELYS-bb"/>
</dbReference>
<comment type="subcellular location">
    <subcellularLocation>
        <location evidence="1">Nucleus</location>
    </subcellularLocation>
</comment>
<organism evidence="6 7">
    <name type="scientific">Hirundo rustica rustica</name>
    <dbReference type="NCBI Taxonomy" id="333673"/>
    <lineage>
        <taxon>Eukaryota</taxon>
        <taxon>Metazoa</taxon>
        <taxon>Chordata</taxon>
        <taxon>Craniata</taxon>
        <taxon>Vertebrata</taxon>
        <taxon>Euteleostomi</taxon>
        <taxon>Archelosauria</taxon>
        <taxon>Archosauria</taxon>
        <taxon>Dinosauria</taxon>
        <taxon>Saurischia</taxon>
        <taxon>Theropoda</taxon>
        <taxon>Coelurosauria</taxon>
        <taxon>Aves</taxon>
        <taxon>Neognathae</taxon>
        <taxon>Neoaves</taxon>
        <taxon>Telluraves</taxon>
        <taxon>Australaves</taxon>
        <taxon>Passeriformes</taxon>
        <taxon>Sylvioidea</taxon>
        <taxon>Hirundinidae</taxon>
        <taxon>Hirundo</taxon>
    </lineage>
</organism>